<dbReference type="InterPro" id="IPR013216">
    <property type="entry name" value="Methyltransf_11"/>
</dbReference>
<evidence type="ECO:0000313" key="4">
    <source>
        <dbReference type="Proteomes" id="UP000193200"/>
    </source>
</evidence>
<dbReference type="CDD" id="cd02440">
    <property type="entry name" value="AdoMet_MTases"/>
    <property type="match status" value="1"/>
</dbReference>
<gene>
    <name evidence="3" type="ORF">OCH7691_00802</name>
</gene>
<dbReference type="InParanoid" id="A0A1Y5RVB2"/>
<dbReference type="Proteomes" id="UP000193200">
    <property type="component" value="Unassembled WGS sequence"/>
</dbReference>
<protein>
    <recommendedName>
        <fullName evidence="2">Methyltransferase type 11 domain-containing protein</fullName>
    </recommendedName>
</protein>
<dbReference type="GO" id="GO:0008757">
    <property type="term" value="F:S-adenosylmethionine-dependent methyltransferase activity"/>
    <property type="evidence" value="ECO:0007669"/>
    <property type="project" value="InterPro"/>
</dbReference>
<name>A0A1Y5RVB2_9PROT</name>
<dbReference type="RefSeq" id="WP_085882099.1">
    <property type="nucleotide sequence ID" value="NZ_FWFR01000001.1"/>
</dbReference>
<dbReference type="OrthoDB" id="9800231at2"/>
<accession>A0A1Y5RVB2</accession>
<reference evidence="3 4" key="1">
    <citation type="submission" date="2017-03" db="EMBL/GenBank/DDBJ databases">
        <authorList>
            <person name="Afonso C.L."/>
            <person name="Miller P.J."/>
            <person name="Scott M.A."/>
            <person name="Spackman E."/>
            <person name="Goraichik I."/>
            <person name="Dimitrov K.M."/>
            <person name="Suarez D.L."/>
            <person name="Swayne D.E."/>
        </authorList>
    </citation>
    <scope>NUCLEOTIDE SEQUENCE [LARGE SCALE GENOMIC DNA]</scope>
    <source>
        <strain evidence="3 4">CECT 7691</strain>
    </source>
</reference>
<dbReference type="Pfam" id="PF08241">
    <property type="entry name" value="Methyltransf_11"/>
    <property type="match status" value="1"/>
</dbReference>
<organism evidence="3 4">
    <name type="scientific">Oceanibacterium hippocampi</name>
    <dbReference type="NCBI Taxonomy" id="745714"/>
    <lineage>
        <taxon>Bacteria</taxon>
        <taxon>Pseudomonadati</taxon>
        <taxon>Pseudomonadota</taxon>
        <taxon>Alphaproteobacteria</taxon>
        <taxon>Sneathiellales</taxon>
        <taxon>Sneathiellaceae</taxon>
        <taxon>Oceanibacterium</taxon>
    </lineage>
</organism>
<dbReference type="Gene3D" id="3.40.50.150">
    <property type="entry name" value="Vaccinia Virus protein VP39"/>
    <property type="match status" value="1"/>
</dbReference>
<evidence type="ECO:0000259" key="2">
    <source>
        <dbReference type="Pfam" id="PF08241"/>
    </source>
</evidence>
<keyword evidence="4" id="KW-1185">Reference proteome</keyword>
<feature type="region of interest" description="Disordered" evidence="1">
    <location>
        <begin position="240"/>
        <end position="262"/>
    </location>
</feature>
<evidence type="ECO:0000313" key="3">
    <source>
        <dbReference type="EMBL" id="SLN26213.1"/>
    </source>
</evidence>
<feature type="domain" description="Methyltransferase type 11" evidence="2">
    <location>
        <begin position="83"/>
        <end position="130"/>
    </location>
</feature>
<dbReference type="AlphaFoldDB" id="A0A1Y5RVB2"/>
<dbReference type="InterPro" id="IPR029063">
    <property type="entry name" value="SAM-dependent_MTases_sf"/>
</dbReference>
<dbReference type="SUPFAM" id="SSF53335">
    <property type="entry name" value="S-adenosyl-L-methionine-dependent methyltransferases"/>
    <property type="match status" value="1"/>
</dbReference>
<proteinExistence type="predicted"/>
<sequence>MLRADVIDLRNFYDGNLGRVTRRILQARVREVWPNVRGLNVLGLGYATPFLRGFREEAERVLAIMPATQGVIHWPPEGPCAVALAEEMALPLPDASMDRVLMVHALENTEAVRPLLREAWRVLAPGGRLLAIVPNRLGLWSRIEGTPFGQGFPYSPPQLDRVLRENMFSPRLSSAALYMPPSRYRFILRSVRAWETVGGRLAQALGGVLVIEADKQVFAVTGPMKARRLRRPVVIASGRPAAAGRSLPPALTLAPPPEGQSE</sequence>
<evidence type="ECO:0000256" key="1">
    <source>
        <dbReference type="SAM" id="MobiDB-lite"/>
    </source>
</evidence>
<dbReference type="EMBL" id="FWFR01000001">
    <property type="protein sequence ID" value="SLN26213.1"/>
    <property type="molecule type" value="Genomic_DNA"/>
</dbReference>